<dbReference type="SMART" id="SM00389">
    <property type="entry name" value="HOX"/>
    <property type="match status" value="1"/>
</dbReference>
<feature type="domain" description="Homeobox" evidence="5">
    <location>
        <begin position="104"/>
        <end position="169"/>
    </location>
</feature>
<dbReference type="InterPro" id="IPR044559">
    <property type="entry name" value="WOX13-like"/>
</dbReference>
<keyword evidence="2 3" id="KW-0371">Homeobox</keyword>
<evidence type="ECO:0000259" key="5">
    <source>
        <dbReference type="PROSITE" id="PS50071"/>
    </source>
</evidence>
<feature type="DNA-binding region" description="Homeobox" evidence="2">
    <location>
        <begin position="106"/>
        <end position="170"/>
    </location>
</feature>
<accession>A0ABC8TA47</accession>
<evidence type="ECO:0000313" key="6">
    <source>
        <dbReference type="EMBL" id="CAK9166280.1"/>
    </source>
</evidence>
<proteinExistence type="predicted"/>
<evidence type="ECO:0000256" key="2">
    <source>
        <dbReference type="PROSITE-ProRule" id="PRU00108"/>
    </source>
</evidence>
<dbReference type="Gene3D" id="1.10.10.60">
    <property type="entry name" value="Homeodomain-like"/>
    <property type="match status" value="1"/>
</dbReference>
<dbReference type="EMBL" id="CAUOFW020004569">
    <property type="protein sequence ID" value="CAK9166280.1"/>
    <property type="molecule type" value="Genomic_DNA"/>
</dbReference>
<dbReference type="CDD" id="cd00086">
    <property type="entry name" value="homeodomain"/>
    <property type="match status" value="1"/>
</dbReference>
<evidence type="ECO:0000313" key="7">
    <source>
        <dbReference type="Proteomes" id="UP001642360"/>
    </source>
</evidence>
<protein>
    <recommendedName>
        <fullName evidence="5">Homeobox domain-containing protein</fullName>
    </recommendedName>
</protein>
<dbReference type="SUPFAM" id="SSF46689">
    <property type="entry name" value="Homeodomain-like"/>
    <property type="match status" value="1"/>
</dbReference>
<dbReference type="AlphaFoldDB" id="A0ABC8TA47"/>
<sequence length="205" mass="23607">MSLDEEEEDFGNLTYMDQNNQELELLQQQQHHPNHGGGGSGGGWLCVRGMTDEQMELLRKQISAYCTLCEQLSEMHRAIKALPDPVGMKQGNTYDPLITSSASKVTLRQRWAPTHMQLQILERLYREGQGTPSRQKIKEITRELSQHGQITEKNVYNWFQNRRAKSKRKELGWNQNNVESEVETEVRFPQEKSSAAENTQSDENS</sequence>
<keyword evidence="7" id="KW-1185">Reference proteome</keyword>
<dbReference type="PANTHER" id="PTHR46777:SF5">
    <property type="entry name" value="WUSCHEL-RELATED HOMEOBOX 13"/>
    <property type="match status" value="1"/>
</dbReference>
<dbReference type="GO" id="GO:0003677">
    <property type="term" value="F:DNA binding"/>
    <property type="evidence" value="ECO:0007669"/>
    <property type="project" value="UniProtKB-UniRule"/>
</dbReference>
<dbReference type="Pfam" id="PF00046">
    <property type="entry name" value="Homeodomain"/>
    <property type="match status" value="1"/>
</dbReference>
<dbReference type="InterPro" id="IPR001356">
    <property type="entry name" value="HD"/>
</dbReference>
<comment type="caution">
    <text evidence="6">The sequence shown here is derived from an EMBL/GenBank/DDBJ whole genome shotgun (WGS) entry which is preliminary data.</text>
</comment>
<keyword evidence="2 3" id="KW-0539">Nucleus</keyword>
<organism evidence="6 7">
    <name type="scientific">Ilex paraguariensis</name>
    <name type="common">yerba mate</name>
    <dbReference type="NCBI Taxonomy" id="185542"/>
    <lineage>
        <taxon>Eukaryota</taxon>
        <taxon>Viridiplantae</taxon>
        <taxon>Streptophyta</taxon>
        <taxon>Embryophyta</taxon>
        <taxon>Tracheophyta</taxon>
        <taxon>Spermatophyta</taxon>
        <taxon>Magnoliopsida</taxon>
        <taxon>eudicotyledons</taxon>
        <taxon>Gunneridae</taxon>
        <taxon>Pentapetalae</taxon>
        <taxon>asterids</taxon>
        <taxon>campanulids</taxon>
        <taxon>Aquifoliales</taxon>
        <taxon>Aquifoliaceae</taxon>
        <taxon>Ilex</taxon>
    </lineage>
</organism>
<dbReference type="Proteomes" id="UP001642360">
    <property type="component" value="Unassembled WGS sequence"/>
</dbReference>
<dbReference type="PANTHER" id="PTHR46777">
    <property type="entry name" value="WUSCHEL-RELATED HOMEOBOX 13"/>
    <property type="match status" value="1"/>
</dbReference>
<keyword evidence="2 3" id="KW-0238">DNA-binding</keyword>
<reference evidence="6 7" key="1">
    <citation type="submission" date="2024-02" db="EMBL/GenBank/DDBJ databases">
        <authorList>
            <person name="Vignale AGUSTIN F."/>
            <person name="Sosa J E."/>
            <person name="Modenutti C."/>
        </authorList>
    </citation>
    <scope>NUCLEOTIDE SEQUENCE [LARGE SCALE GENOMIC DNA]</scope>
</reference>
<name>A0ABC8TA47_9AQUA</name>
<evidence type="ECO:0000256" key="3">
    <source>
        <dbReference type="RuleBase" id="RU000682"/>
    </source>
</evidence>
<dbReference type="GO" id="GO:0005634">
    <property type="term" value="C:nucleus"/>
    <property type="evidence" value="ECO:0007669"/>
    <property type="project" value="UniProtKB-SubCell"/>
</dbReference>
<dbReference type="InterPro" id="IPR009057">
    <property type="entry name" value="Homeodomain-like_sf"/>
</dbReference>
<feature type="region of interest" description="Disordered" evidence="4">
    <location>
        <begin position="167"/>
        <end position="205"/>
    </location>
</feature>
<evidence type="ECO:0000256" key="4">
    <source>
        <dbReference type="SAM" id="MobiDB-lite"/>
    </source>
</evidence>
<comment type="subcellular location">
    <subcellularLocation>
        <location evidence="1 2 3">Nucleus</location>
    </subcellularLocation>
</comment>
<dbReference type="PROSITE" id="PS50071">
    <property type="entry name" value="HOMEOBOX_2"/>
    <property type="match status" value="1"/>
</dbReference>
<gene>
    <name evidence="6" type="ORF">ILEXP_LOCUS35490</name>
</gene>
<evidence type="ECO:0000256" key="1">
    <source>
        <dbReference type="ARBA" id="ARBA00004123"/>
    </source>
</evidence>
<feature type="compositionally biased region" description="Polar residues" evidence="4">
    <location>
        <begin position="191"/>
        <end position="205"/>
    </location>
</feature>